<dbReference type="GO" id="GO:0046890">
    <property type="term" value="P:regulation of lipid biosynthetic process"/>
    <property type="evidence" value="ECO:0007669"/>
    <property type="project" value="TreeGrafter"/>
</dbReference>
<keyword evidence="4" id="KW-0963">Cytoplasm</keyword>
<keyword evidence="5" id="KW-0539">Nucleus</keyword>
<dbReference type="Pfam" id="PF07084">
    <property type="entry name" value="Spot_14"/>
    <property type="match status" value="1"/>
</dbReference>
<name>A0AAJ6VYN0_9ACAR</name>
<dbReference type="GO" id="GO:0005829">
    <property type="term" value="C:cytosol"/>
    <property type="evidence" value="ECO:0007669"/>
    <property type="project" value="TreeGrafter"/>
</dbReference>
<evidence type="ECO:0000313" key="9">
    <source>
        <dbReference type="RefSeq" id="XP_003744879.1"/>
    </source>
</evidence>
<organism evidence="7 8">
    <name type="scientific">Galendromus occidentalis</name>
    <name type="common">western predatory mite</name>
    <dbReference type="NCBI Taxonomy" id="34638"/>
    <lineage>
        <taxon>Eukaryota</taxon>
        <taxon>Metazoa</taxon>
        <taxon>Ecdysozoa</taxon>
        <taxon>Arthropoda</taxon>
        <taxon>Chelicerata</taxon>
        <taxon>Arachnida</taxon>
        <taxon>Acari</taxon>
        <taxon>Parasitiformes</taxon>
        <taxon>Mesostigmata</taxon>
        <taxon>Gamasina</taxon>
        <taxon>Phytoseioidea</taxon>
        <taxon>Phytoseiidae</taxon>
        <taxon>Typhlodrominae</taxon>
        <taxon>Galendromus</taxon>
    </lineage>
</organism>
<gene>
    <name evidence="8 9 10" type="primary">LOC100897928</name>
</gene>
<feature type="region of interest" description="Disordered" evidence="6">
    <location>
        <begin position="1"/>
        <end position="31"/>
    </location>
</feature>
<evidence type="ECO:0000313" key="10">
    <source>
        <dbReference type="RefSeq" id="XP_003744880.1"/>
    </source>
</evidence>
<evidence type="ECO:0000256" key="2">
    <source>
        <dbReference type="ARBA" id="ARBA00004496"/>
    </source>
</evidence>
<evidence type="ECO:0000256" key="1">
    <source>
        <dbReference type="ARBA" id="ARBA00004123"/>
    </source>
</evidence>
<comment type="subcellular location">
    <subcellularLocation>
        <location evidence="2">Cytoplasm</location>
    </subcellularLocation>
    <subcellularLocation>
        <location evidence="1">Nucleus</location>
    </subcellularLocation>
</comment>
<dbReference type="AlphaFoldDB" id="A0AAJ6VYN0"/>
<dbReference type="PANTHER" id="PTHR14315">
    <property type="entry name" value="SPOT14 FAMILY MEMBER"/>
    <property type="match status" value="1"/>
</dbReference>
<evidence type="ECO:0000313" key="7">
    <source>
        <dbReference type="Proteomes" id="UP000694867"/>
    </source>
</evidence>
<dbReference type="Proteomes" id="UP000694867">
    <property type="component" value="Unplaced"/>
</dbReference>
<evidence type="ECO:0000313" key="8">
    <source>
        <dbReference type="RefSeq" id="XP_003744878.1"/>
    </source>
</evidence>
<protein>
    <submittedName>
        <fullName evidence="8 9">Mid1-interacting protein 1-B</fullName>
    </submittedName>
</protein>
<accession>A0AAJ6VYN0</accession>
<feature type="region of interest" description="Disordered" evidence="6">
    <location>
        <begin position="46"/>
        <end position="69"/>
    </location>
</feature>
<dbReference type="RefSeq" id="XP_003744878.1">
    <property type="nucleotide sequence ID" value="XM_003744830.2"/>
</dbReference>
<evidence type="ECO:0000256" key="6">
    <source>
        <dbReference type="SAM" id="MobiDB-lite"/>
    </source>
</evidence>
<proteinExistence type="inferred from homology"/>
<keyword evidence="7" id="KW-1185">Reference proteome</keyword>
<dbReference type="InterPro" id="IPR009786">
    <property type="entry name" value="Spot_14"/>
</dbReference>
<dbReference type="GeneID" id="100897928"/>
<dbReference type="KEGG" id="goe:100897928"/>
<evidence type="ECO:0000256" key="5">
    <source>
        <dbReference type="ARBA" id="ARBA00023242"/>
    </source>
</evidence>
<feature type="compositionally biased region" description="Low complexity" evidence="6">
    <location>
        <begin position="11"/>
        <end position="25"/>
    </location>
</feature>
<dbReference type="InterPro" id="IPR053719">
    <property type="entry name" value="Lipogen_MT_Stabilize_sf"/>
</dbReference>
<dbReference type="PANTHER" id="PTHR14315:SF17">
    <property type="entry name" value="MIP21584P"/>
    <property type="match status" value="1"/>
</dbReference>
<comment type="similarity">
    <text evidence="3">Belongs to the SPOT14 family.</text>
</comment>
<feature type="region of interest" description="Disordered" evidence="6">
    <location>
        <begin position="160"/>
        <end position="199"/>
    </location>
</feature>
<dbReference type="RefSeq" id="XP_003744880.1">
    <property type="nucleotide sequence ID" value="XM_003744832.2"/>
</dbReference>
<dbReference type="Gene3D" id="6.10.140.1610">
    <property type="match status" value="1"/>
</dbReference>
<dbReference type="RefSeq" id="XP_003744879.1">
    <property type="nucleotide sequence ID" value="XM_003744831.2"/>
</dbReference>
<feature type="compositionally biased region" description="Polar residues" evidence="6">
    <location>
        <begin position="173"/>
        <end position="184"/>
    </location>
</feature>
<sequence>MFRRSSYAGMQQQSAPQSTAAPASANDSSKKIHLFESLRNTMYQRSLEVPSQRQPSRRTSRSNDNAVTSDIDCSQQSILNAMDRFVKAVNNMDSTVLVPSRLKDMDVGGRVSPPPNMQVEDLHAFFTVLNDVKNELLWGPDLGNGLHLLTSPTFNSALRVPSVSTRSTHKRQPSNGSLGSTASDLETDNDSVSDYTDAPEQSTQLATAFRVHLQGLHTILHQLADSADYLSARYQEEVEVSQ</sequence>
<dbReference type="GO" id="GO:0005634">
    <property type="term" value="C:nucleus"/>
    <property type="evidence" value="ECO:0007669"/>
    <property type="project" value="UniProtKB-SubCell"/>
</dbReference>
<evidence type="ECO:0000256" key="4">
    <source>
        <dbReference type="ARBA" id="ARBA00022490"/>
    </source>
</evidence>
<evidence type="ECO:0000256" key="3">
    <source>
        <dbReference type="ARBA" id="ARBA00009488"/>
    </source>
</evidence>
<reference evidence="8 9" key="1">
    <citation type="submission" date="2025-04" db="UniProtKB">
        <authorList>
            <consortium name="RefSeq"/>
        </authorList>
    </citation>
    <scope>IDENTIFICATION</scope>
</reference>